<evidence type="ECO:0000259" key="1">
    <source>
        <dbReference type="Pfam" id="PF02579"/>
    </source>
</evidence>
<keyword evidence="3" id="KW-1185">Reference proteome</keyword>
<proteinExistence type="predicted"/>
<evidence type="ECO:0000313" key="2">
    <source>
        <dbReference type="EMBL" id="ROR28211.1"/>
    </source>
</evidence>
<dbReference type="Pfam" id="PF02579">
    <property type="entry name" value="Nitro_FeMo-Co"/>
    <property type="match status" value="1"/>
</dbReference>
<dbReference type="PANTHER" id="PTHR33937">
    <property type="entry name" value="IRON-MOLYBDENUM PROTEIN-RELATED-RELATED"/>
    <property type="match status" value="1"/>
</dbReference>
<gene>
    <name evidence="2" type="ORF">EDD66_105150</name>
</gene>
<dbReference type="EMBL" id="RJVG01000005">
    <property type="protein sequence ID" value="ROR28211.1"/>
    <property type="molecule type" value="Genomic_DNA"/>
</dbReference>
<evidence type="ECO:0000313" key="3">
    <source>
        <dbReference type="Proteomes" id="UP000273083"/>
    </source>
</evidence>
<dbReference type="RefSeq" id="WP_123609390.1">
    <property type="nucleotide sequence ID" value="NZ_RJVG01000005.1"/>
</dbReference>
<name>A0A3N1XPW3_9FIRM</name>
<dbReference type="SUPFAM" id="SSF53146">
    <property type="entry name" value="Nitrogenase accessory factor-like"/>
    <property type="match status" value="1"/>
</dbReference>
<dbReference type="Gene3D" id="3.30.420.130">
    <property type="entry name" value="Dinitrogenase iron-molybdenum cofactor biosynthesis domain"/>
    <property type="match status" value="1"/>
</dbReference>
<dbReference type="InterPro" id="IPR051840">
    <property type="entry name" value="NifX/NifY_domain"/>
</dbReference>
<reference evidence="2 3" key="1">
    <citation type="submission" date="2018-11" db="EMBL/GenBank/DDBJ databases">
        <title>Genomic Encyclopedia of Type Strains, Phase IV (KMG-IV): sequencing the most valuable type-strain genomes for metagenomic binning, comparative biology and taxonomic classification.</title>
        <authorList>
            <person name="Goeker M."/>
        </authorList>
    </citation>
    <scope>NUCLEOTIDE SEQUENCE [LARGE SCALE GENOMIC DNA]</scope>
    <source>
        <strain evidence="2 3">DSM 26537</strain>
    </source>
</reference>
<feature type="domain" description="Dinitrogenase iron-molybdenum cofactor biosynthesis" evidence="1">
    <location>
        <begin position="11"/>
        <end position="106"/>
    </location>
</feature>
<dbReference type="InterPro" id="IPR003731">
    <property type="entry name" value="Di-Nase_FeMo-co_biosynth"/>
</dbReference>
<organism evidence="2 3">
    <name type="scientific">Mobilisporobacter senegalensis</name>
    <dbReference type="NCBI Taxonomy" id="1329262"/>
    <lineage>
        <taxon>Bacteria</taxon>
        <taxon>Bacillati</taxon>
        <taxon>Bacillota</taxon>
        <taxon>Clostridia</taxon>
        <taxon>Lachnospirales</taxon>
        <taxon>Lachnospiraceae</taxon>
        <taxon>Mobilisporobacter</taxon>
    </lineage>
</organism>
<dbReference type="InterPro" id="IPR036105">
    <property type="entry name" value="DiNase_FeMo-co_biosyn_sf"/>
</dbReference>
<dbReference type="PANTHER" id="PTHR33937:SF2">
    <property type="entry name" value="DINITROGENASE IRON-MOLYBDENUM COFACTOR BIOSYNTHESIS DOMAIN-CONTAINING PROTEIN"/>
    <property type="match status" value="1"/>
</dbReference>
<sequence length="121" mass="13858">MEYLIGIASTDGKVVNQHFGRTKEFIIVRVEGNREYHFIGKRKVIAVCNGGEHDEKALDTLIEELSDCKYVLCSQIGRNAEISLRSKGILSLEISHFIDYAINKVMKYDEKFNRNIYALKS</sequence>
<accession>A0A3N1XPW3</accession>
<dbReference type="Proteomes" id="UP000273083">
    <property type="component" value="Unassembled WGS sequence"/>
</dbReference>
<protein>
    <submittedName>
        <fullName evidence="2">Dinitrogenase iron-molybdenum cofactor</fullName>
    </submittedName>
</protein>
<comment type="caution">
    <text evidence="2">The sequence shown here is derived from an EMBL/GenBank/DDBJ whole genome shotgun (WGS) entry which is preliminary data.</text>
</comment>
<dbReference type="AlphaFoldDB" id="A0A3N1XPW3"/>
<dbReference type="OrthoDB" id="280278at2"/>